<keyword evidence="1" id="KW-0479">Metal-binding</keyword>
<evidence type="ECO:0000313" key="4">
    <source>
        <dbReference type="Proteomes" id="UP001367676"/>
    </source>
</evidence>
<dbReference type="EMBL" id="JBBCAQ010000034">
    <property type="protein sequence ID" value="KAK7579895.1"/>
    <property type="molecule type" value="Genomic_DNA"/>
</dbReference>
<dbReference type="Gene3D" id="4.10.60.10">
    <property type="entry name" value="Zinc finger, CCHC-type"/>
    <property type="match status" value="1"/>
</dbReference>
<dbReference type="SMART" id="SM00343">
    <property type="entry name" value="ZnF_C2HC"/>
    <property type="match status" value="2"/>
</dbReference>
<keyword evidence="1" id="KW-0863">Zinc-finger</keyword>
<evidence type="ECO:0000256" key="1">
    <source>
        <dbReference type="PROSITE-ProRule" id="PRU00047"/>
    </source>
</evidence>
<dbReference type="PROSITE" id="PS50158">
    <property type="entry name" value="ZF_CCHC"/>
    <property type="match status" value="2"/>
</dbReference>
<feature type="domain" description="CCHC-type" evidence="2">
    <location>
        <begin position="141"/>
        <end position="156"/>
    </location>
</feature>
<keyword evidence="4" id="KW-1185">Reference proteome</keyword>
<feature type="domain" description="CCHC-type" evidence="2">
    <location>
        <begin position="121"/>
        <end position="136"/>
    </location>
</feature>
<dbReference type="InterPro" id="IPR001878">
    <property type="entry name" value="Znf_CCHC"/>
</dbReference>
<keyword evidence="1" id="KW-0862">Zinc</keyword>
<dbReference type="Proteomes" id="UP001367676">
    <property type="component" value="Unassembled WGS sequence"/>
</dbReference>
<gene>
    <name evidence="3" type="ORF">V9T40_000524</name>
</gene>
<dbReference type="SUPFAM" id="SSF57756">
    <property type="entry name" value="Retrovirus zinc finger-like domains"/>
    <property type="match status" value="1"/>
</dbReference>
<comment type="caution">
    <text evidence="3">The sequence shown here is derived from an EMBL/GenBank/DDBJ whole genome shotgun (WGS) entry which is preliminary data.</text>
</comment>
<dbReference type="GO" id="GO:0003676">
    <property type="term" value="F:nucleic acid binding"/>
    <property type="evidence" value="ECO:0007669"/>
    <property type="project" value="InterPro"/>
</dbReference>
<dbReference type="GO" id="GO:0008270">
    <property type="term" value="F:zinc ion binding"/>
    <property type="evidence" value="ECO:0007669"/>
    <property type="project" value="UniProtKB-KW"/>
</dbReference>
<evidence type="ECO:0000259" key="2">
    <source>
        <dbReference type="PROSITE" id="PS50158"/>
    </source>
</evidence>
<dbReference type="Pfam" id="PF00098">
    <property type="entry name" value="zf-CCHC"/>
    <property type="match status" value="1"/>
</dbReference>
<sequence length="310" mass="35571">MELGRKKLERLFNATFARVHPGLLATFSPYISLHRKIFGINFNSHYAFLHISDHHTHVQTNKVTAGNMHLVPIVQNIGFGGTNIYHKNDYTKLVFLGWIPPNWFPCAERPYMWPKLAHVTCYKCGINGHMCDNCPDSGPFCYNCQKFGHKVKDCQENLKKFVVRNVVKVHEVAATELSPVRKLENILEIQCETYAKMLDAKKSKKPAVSQQREKSIATLMNRRDLGESCDPIPDMIEKSHNNPNKKQGFKEGNAGVCVQYYDKYRQIMDEPCGHAAICMKCDAYQDPAVNGEKYYLEMKNEDKHNIESIE</sequence>
<dbReference type="AlphaFoldDB" id="A0AAN9Y1P8"/>
<evidence type="ECO:0000313" key="3">
    <source>
        <dbReference type="EMBL" id="KAK7579895.1"/>
    </source>
</evidence>
<protein>
    <recommendedName>
        <fullName evidence="2">CCHC-type domain-containing protein</fullName>
    </recommendedName>
</protein>
<accession>A0AAN9Y1P8</accession>
<organism evidence="3 4">
    <name type="scientific">Parthenolecanium corni</name>
    <dbReference type="NCBI Taxonomy" id="536013"/>
    <lineage>
        <taxon>Eukaryota</taxon>
        <taxon>Metazoa</taxon>
        <taxon>Ecdysozoa</taxon>
        <taxon>Arthropoda</taxon>
        <taxon>Hexapoda</taxon>
        <taxon>Insecta</taxon>
        <taxon>Pterygota</taxon>
        <taxon>Neoptera</taxon>
        <taxon>Paraneoptera</taxon>
        <taxon>Hemiptera</taxon>
        <taxon>Sternorrhyncha</taxon>
        <taxon>Coccoidea</taxon>
        <taxon>Coccidae</taxon>
        <taxon>Parthenolecanium</taxon>
    </lineage>
</organism>
<reference evidence="3 4" key="1">
    <citation type="submission" date="2024-03" db="EMBL/GenBank/DDBJ databases">
        <title>Adaptation during the transition from Ophiocordyceps entomopathogen to insect associate is accompanied by gene loss and intensified selection.</title>
        <authorList>
            <person name="Ward C.M."/>
            <person name="Onetto C.A."/>
            <person name="Borneman A.R."/>
        </authorList>
    </citation>
    <scope>NUCLEOTIDE SEQUENCE [LARGE SCALE GENOMIC DNA]</scope>
    <source>
        <strain evidence="3">AWRI1</strain>
        <tissue evidence="3">Single Adult Female</tissue>
    </source>
</reference>
<name>A0AAN9Y1P8_9HEMI</name>
<dbReference type="InterPro" id="IPR036875">
    <property type="entry name" value="Znf_CCHC_sf"/>
</dbReference>
<proteinExistence type="predicted"/>